<proteinExistence type="predicted"/>
<evidence type="ECO:0000313" key="1">
    <source>
        <dbReference type="EMBL" id="NDU94940.1"/>
    </source>
</evidence>
<dbReference type="RefSeq" id="WP_163945948.1">
    <property type="nucleotide sequence ID" value="NZ_JAAFZH010000003.1"/>
</dbReference>
<keyword evidence="2" id="KW-1185">Reference proteome</keyword>
<gene>
    <name evidence="1" type="ORF">GK108_08645</name>
</gene>
<organism evidence="1 2">
    <name type="scientific">Spirosoma terrae</name>
    <dbReference type="NCBI Taxonomy" id="1968276"/>
    <lineage>
        <taxon>Bacteria</taxon>
        <taxon>Pseudomonadati</taxon>
        <taxon>Bacteroidota</taxon>
        <taxon>Cytophagia</taxon>
        <taxon>Cytophagales</taxon>
        <taxon>Cytophagaceae</taxon>
        <taxon>Spirosoma</taxon>
    </lineage>
</organism>
<name>A0A6L9L3F9_9BACT</name>
<reference evidence="1 2" key="1">
    <citation type="submission" date="2020-02" db="EMBL/GenBank/DDBJ databases">
        <title>Draft genome sequence of two Spirosoma agri KCTC 52727 and Spirosoma terrae KCTC 52035.</title>
        <authorList>
            <person name="Rojas J."/>
            <person name="Ambika Manirajan B."/>
            <person name="Suarez C."/>
            <person name="Ratering S."/>
            <person name="Schnell S."/>
        </authorList>
    </citation>
    <scope>NUCLEOTIDE SEQUENCE [LARGE SCALE GENOMIC DNA]</scope>
    <source>
        <strain evidence="1 2">KCTC 52035</strain>
    </source>
</reference>
<comment type="caution">
    <text evidence="1">The sequence shown here is derived from an EMBL/GenBank/DDBJ whole genome shotgun (WGS) entry which is preliminary data.</text>
</comment>
<dbReference type="EMBL" id="JAAFZH010000003">
    <property type="protein sequence ID" value="NDU94940.1"/>
    <property type="molecule type" value="Genomic_DNA"/>
</dbReference>
<accession>A0A6L9L3F9</accession>
<sequence>MNPTIDELNALGRIIQAIKCFRQLSPNAQTASKRSENAYLKKHLSSQDWLFWKYLQTESNGMKTFINTQVLLPDRVFSAQQFSLLLHQYRRAGFELYQSWYQTAKPANFNKADF</sequence>
<evidence type="ECO:0000313" key="2">
    <source>
        <dbReference type="Proteomes" id="UP000474175"/>
    </source>
</evidence>
<protein>
    <submittedName>
        <fullName evidence="1">Uncharacterized protein</fullName>
    </submittedName>
</protein>
<dbReference type="Proteomes" id="UP000474175">
    <property type="component" value="Unassembled WGS sequence"/>
</dbReference>
<dbReference type="AlphaFoldDB" id="A0A6L9L3F9"/>